<feature type="non-terminal residue" evidence="1">
    <location>
        <position position="675"/>
    </location>
</feature>
<organism evidence="1 2">
    <name type="scientific">Paraglomus occultum</name>
    <dbReference type="NCBI Taxonomy" id="144539"/>
    <lineage>
        <taxon>Eukaryota</taxon>
        <taxon>Fungi</taxon>
        <taxon>Fungi incertae sedis</taxon>
        <taxon>Mucoromycota</taxon>
        <taxon>Glomeromycotina</taxon>
        <taxon>Glomeromycetes</taxon>
        <taxon>Paraglomerales</taxon>
        <taxon>Paraglomeraceae</taxon>
        <taxon>Paraglomus</taxon>
    </lineage>
</organism>
<keyword evidence="2" id="KW-1185">Reference proteome</keyword>
<dbReference type="AlphaFoldDB" id="A0A9N9C1F4"/>
<name>A0A9N9C1F4_9GLOM</name>
<dbReference type="Proteomes" id="UP000789572">
    <property type="component" value="Unassembled WGS sequence"/>
</dbReference>
<proteinExistence type="predicted"/>
<dbReference type="EMBL" id="CAJVPJ010001306">
    <property type="protein sequence ID" value="CAG8585726.1"/>
    <property type="molecule type" value="Genomic_DNA"/>
</dbReference>
<evidence type="ECO:0000313" key="1">
    <source>
        <dbReference type="EMBL" id="CAG8585726.1"/>
    </source>
</evidence>
<accession>A0A9N9C1F4</accession>
<comment type="caution">
    <text evidence="1">The sequence shown here is derived from an EMBL/GenBank/DDBJ whole genome shotgun (WGS) entry which is preliminary data.</text>
</comment>
<sequence>FLEDNDLAVVKEKISTKTWEYIIGLDAAEVWEQLGASPIDARSIVSFIKRRCQVIPPVRRLESYVVEPVDDATFRFDLPLDQPIHILTNELEHYLPADYFREIQQSESHSIIKPSFDFHGDIQHHVLKILKNEKEGGSEDGLHGRDGGILGIISLLSGLDSNRNMTCSSTLKRKRVDAHVHEVPIVLMEEMAYDIISFNKLNRARQLTNEFQMDLSKGKQAAFRCIHACINVARYSKWAITQVASSPEYGFGVPNIREPESDGWWGRMLTINYSSVVKVYFGMPTHEIDRIISFYNATRGIEYLETAEIQRSGRNPKANNRLELQLEMTPVGIVNFVKTLQQLREAMYCIVHCVHAVHERGWSIVDLRWPNIVAVKGIFYVIDSGEFAQRHGNPIHSDRLKLRDPRSVSCSCATDTYMLVTMMDELSDLWHGNMNGFEHRYASPSVTSRALRMRQDDCYDHIGQDLSFLEELDAEETRNVDEKFNYFQANDPPNPQWRKIQPWIQKVYQSLAQLFGLIVIHESRNGGQEGSKFADHYLTYEEFSQSCDGSCTQIDFTKNWAFEDKSNWQSACTNKAALQCYDYSSKFFAPDNNKQRKYISIMPDSRKYRLWYAFWNYEQGQMNARETADYEWCRDTLRILARVQLKIFPQRLHTIQDLIFYLIDVPEPKPFTKCL</sequence>
<reference evidence="1" key="1">
    <citation type="submission" date="2021-06" db="EMBL/GenBank/DDBJ databases">
        <authorList>
            <person name="Kallberg Y."/>
            <person name="Tangrot J."/>
            <person name="Rosling A."/>
        </authorList>
    </citation>
    <scope>NUCLEOTIDE SEQUENCE</scope>
    <source>
        <strain evidence="1">IA702</strain>
    </source>
</reference>
<gene>
    <name evidence="1" type="ORF">POCULU_LOCUS6714</name>
</gene>
<dbReference type="OrthoDB" id="2396217at2759"/>
<evidence type="ECO:0000313" key="2">
    <source>
        <dbReference type="Proteomes" id="UP000789572"/>
    </source>
</evidence>
<protein>
    <submittedName>
        <fullName evidence="1">9758_t:CDS:1</fullName>
    </submittedName>
</protein>